<evidence type="ECO:0000313" key="1">
    <source>
        <dbReference type="EMBL" id="PON41054.1"/>
    </source>
</evidence>
<gene>
    <name evidence="1" type="ORF">PanWU01x14_292650</name>
    <name evidence="2" type="ORF">PanWU01x14_292660</name>
</gene>
<dbReference type="EMBL" id="JXTB01000424">
    <property type="protein sequence ID" value="PON41055.1"/>
    <property type="molecule type" value="Genomic_DNA"/>
</dbReference>
<name>A0A2P5AWW4_PARAD</name>
<dbReference type="EMBL" id="JXTB01000424">
    <property type="protein sequence ID" value="PON41054.1"/>
    <property type="molecule type" value="Genomic_DNA"/>
</dbReference>
<sequence>MDAPIIDIPMDREIAQPQLFGAVAVAAFRTGQPPYYLGESTPKTLGNWLHEMEQLLR</sequence>
<organism evidence="1 3">
    <name type="scientific">Parasponia andersonii</name>
    <name type="common">Sponia andersonii</name>
    <dbReference type="NCBI Taxonomy" id="3476"/>
    <lineage>
        <taxon>Eukaryota</taxon>
        <taxon>Viridiplantae</taxon>
        <taxon>Streptophyta</taxon>
        <taxon>Embryophyta</taxon>
        <taxon>Tracheophyta</taxon>
        <taxon>Spermatophyta</taxon>
        <taxon>Magnoliopsida</taxon>
        <taxon>eudicotyledons</taxon>
        <taxon>Gunneridae</taxon>
        <taxon>Pentapetalae</taxon>
        <taxon>rosids</taxon>
        <taxon>fabids</taxon>
        <taxon>Rosales</taxon>
        <taxon>Cannabaceae</taxon>
        <taxon>Parasponia</taxon>
    </lineage>
</organism>
<evidence type="ECO:0000313" key="2">
    <source>
        <dbReference type="EMBL" id="PON41055.1"/>
    </source>
</evidence>
<comment type="caution">
    <text evidence="1">The sequence shown here is derived from an EMBL/GenBank/DDBJ whole genome shotgun (WGS) entry which is preliminary data.</text>
</comment>
<proteinExistence type="predicted"/>
<evidence type="ECO:0000313" key="3">
    <source>
        <dbReference type="Proteomes" id="UP000237105"/>
    </source>
</evidence>
<keyword evidence="3" id="KW-1185">Reference proteome</keyword>
<dbReference type="Proteomes" id="UP000237105">
    <property type="component" value="Unassembled WGS sequence"/>
</dbReference>
<reference evidence="1" key="2">
    <citation type="submission" date="2016-06" db="EMBL/GenBank/DDBJ databases">
        <title>Parasponia and Trema comparative genomics to provide insight in an evolutionary trajectory towards rhizobium symbiosis.</title>
        <authorList>
            <person name="Van Velzen R."/>
            <person name="Holmer R."/>
            <person name="Geurts R."/>
            <person name="Smit S."/>
        </authorList>
    </citation>
    <scope>NUCLEOTIDE SEQUENCE [LARGE SCALE GENOMIC DNA]</scope>
    <source>
        <strain evidence="1">WU1-14</strain>
        <tissue evidence="1">Leaves</tissue>
    </source>
</reference>
<accession>A0A2P5AWW4</accession>
<reference evidence="3" key="1">
    <citation type="submission" date="2016-06" db="EMBL/GenBank/DDBJ databases">
        <title>Parallel loss of symbiosis genes in relatives of nitrogen-fixing non-legume Parasponia.</title>
        <authorList>
            <person name="Van Velzen R."/>
            <person name="Holmer R."/>
            <person name="Bu F."/>
            <person name="Rutten L."/>
            <person name="Van Zeijl A."/>
            <person name="Liu W."/>
            <person name="Santuari L."/>
            <person name="Cao Q."/>
            <person name="Sharma T."/>
            <person name="Shen D."/>
            <person name="Roswanjaya Y."/>
            <person name="Wardhani T."/>
            <person name="Kalhor M.S."/>
            <person name="Jansen J."/>
            <person name="Van den Hoogen J."/>
            <person name="Gungor B."/>
            <person name="Hartog M."/>
            <person name="Hontelez J."/>
            <person name="Verver J."/>
            <person name="Yang W.-C."/>
            <person name="Schijlen E."/>
            <person name="Repin R."/>
            <person name="Schilthuizen M."/>
            <person name="Schranz E."/>
            <person name="Heidstra R."/>
            <person name="Miyata K."/>
            <person name="Fedorova E."/>
            <person name="Kohlen W."/>
            <person name="Bisseling T."/>
            <person name="Smit S."/>
            <person name="Geurts R."/>
        </authorList>
    </citation>
    <scope>NUCLEOTIDE SEQUENCE [LARGE SCALE GENOMIC DNA]</scope>
    <source>
        <strain evidence="3">cv. WU1-14</strain>
    </source>
</reference>
<dbReference type="AlphaFoldDB" id="A0A2P5AWW4"/>
<feature type="non-terminal residue" evidence="1">
    <location>
        <position position="57"/>
    </location>
</feature>
<protein>
    <submittedName>
        <fullName evidence="1">Uncharacterized protein</fullName>
    </submittedName>
</protein>